<comment type="caution">
    <text evidence="11">The sequence shown here is derived from an EMBL/GenBank/DDBJ whole genome shotgun (WGS) entry which is preliminary data.</text>
</comment>
<feature type="chain" id="PRO_5001695687" evidence="9">
    <location>
        <begin position="30"/>
        <end position="294"/>
    </location>
</feature>
<dbReference type="SUPFAM" id="SSF46626">
    <property type="entry name" value="Cytochrome c"/>
    <property type="match status" value="1"/>
</dbReference>
<evidence type="ECO:0000256" key="8">
    <source>
        <dbReference type="SAM" id="Phobius"/>
    </source>
</evidence>
<dbReference type="AlphaFoldDB" id="A0A074L457"/>
<keyword evidence="9" id="KW-0732">Signal</keyword>
<evidence type="ECO:0000313" key="12">
    <source>
        <dbReference type="Proteomes" id="UP000027821"/>
    </source>
</evidence>
<dbReference type="InterPro" id="IPR009056">
    <property type="entry name" value="Cyt_c-like_dom"/>
</dbReference>
<dbReference type="STRING" id="1048983.EL17_01600"/>
<evidence type="ECO:0000256" key="9">
    <source>
        <dbReference type="SAM" id="SignalP"/>
    </source>
</evidence>
<keyword evidence="8" id="KW-1133">Transmembrane helix</keyword>
<keyword evidence="8" id="KW-0472">Membrane</keyword>
<dbReference type="eggNOG" id="COG2010">
    <property type="taxonomic scope" value="Bacteria"/>
</dbReference>
<gene>
    <name evidence="11" type="ORF">EL17_01600</name>
</gene>
<dbReference type="OrthoDB" id="9811281at2"/>
<feature type="transmembrane region" description="Helical" evidence="8">
    <location>
        <begin position="45"/>
        <end position="71"/>
    </location>
</feature>
<proteinExistence type="predicted"/>
<dbReference type="InterPro" id="IPR008168">
    <property type="entry name" value="Cyt_C_IC"/>
</dbReference>
<dbReference type="PROSITE" id="PS51007">
    <property type="entry name" value="CYTC"/>
    <property type="match status" value="1"/>
</dbReference>
<dbReference type="PRINTS" id="PR00605">
    <property type="entry name" value="CYTCHROMECIC"/>
</dbReference>
<dbReference type="InterPro" id="IPR038414">
    <property type="entry name" value="CcoP_N_sf"/>
</dbReference>
<dbReference type="PANTHER" id="PTHR33751">
    <property type="entry name" value="CBB3-TYPE CYTOCHROME C OXIDASE SUBUNIT FIXP"/>
    <property type="match status" value="1"/>
</dbReference>
<evidence type="ECO:0000313" key="11">
    <source>
        <dbReference type="EMBL" id="KEO75260.1"/>
    </source>
</evidence>
<dbReference type="Proteomes" id="UP000027821">
    <property type="component" value="Unassembled WGS sequence"/>
</dbReference>
<dbReference type="Gene3D" id="1.10.760.10">
    <property type="entry name" value="Cytochrome c-like domain"/>
    <property type="match status" value="1"/>
</dbReference>
<evidence type="ECO:0000256" key="2">
    <source>
        <dbReference type="ARBA" id="ARBA00022617"/>
    </source>
</evidence>
<evidence type="ECO:0000259" key="10">
    <source>
        <dbReference type="PROSITE" id="PS51007"/>
    </source>
</evidence>
<dbReference type="InterPro" id="IPR036909">
    <property type="entry name" value="Cyt_c-like_dom_sf"/>
</dbReference>
<reference evidence="11 12" key="1">
    <citation type="submission" date="2014-04" db="EMBL/GenBank/DDBJ databases">
        <title>Characterization and application of a salt tolerant electro-active bacterium.</title>
        <authorList>
            <person name="Yang L."/>
            <person name="Wei S."/>
            <person name="Tay Q.X.M."/>
        </authorList>
    </citation>
    <scope>NUCLEOTIDE SEQUENCE [LARGE SCALE GENOMIC DNA]</scope>
    <source>
        <strain evidence="11 12">LY1</strain>
    </source>
</reference>
<keyword evidence="4" id="KW-0249">Electron transport</keyword>
<protein>
    <submittedName>
        <fullName evidence="11">Cytochrome C oxidase subunit III</fullName>
    </submittedName>
</protein>
<organism evidence="11 12">
    <name type="scientific">Anditalea andensis</name>
    <dbReference type="NCBI Taxonomy" id="1048983"/>
    <lineage>
        <taxon>Bacteria</taxon>
        <taxon>Pseudomonadati</taxon>
        <taxon>Bacteroidota</taxon>
        <taxon>Cytophagia</taxon>
        <taxon>Cytophagales</taxon>
        <taxon>Cytophagaceae</taxon>
        <taxon>Anditalea</taxon>
    </lineage>
</organism>
<sequence>METLNCFKITKKGGLAGMALLLSPIATFAQQQPTINYMEITFEEVMLGIVIFMTAAVILSLGGLLIAFYALRKSLTIVPSPIEQAKNALQPSFWEKWNHRLTDAVPVEREHEVMTDHEYDGIVELDNSLPPWWKALFAASIVFALVYMSIFHIFGFGELQAEEYETEMTEAKARIDAYIESKGGALNETNVTYLNDDASISLGKSIYDSNCAACHGSALQGTVGPNLTDAYWLHGGSVGDIFKVIRDGVPAKGMIAWKGQLSPSQIQQVTSYIISKEGSDPANPKEPQGDFHQR</sequence>
<keyword evidence="2 6" id="KW-0349">Heme</keyword>
<dbReference type="Gene3D" id="6.10.280.130">
    <property type="match status" value="1"/>
</dbReference>
<dbReference type="InterPro" id="IPR050597">
    <property type="entry name" value="Cytochrome_c_Oxidase_Subunit"/>
</dbReference>
<dbReference type="GO" id="GO:0020037">
    <property type="term" value="F:heme binding"/>
    <property type="evidence" value="ECO:0007669"/>
    <property type="project" value="InterPro"/>
</dbReference>
<dbReference type="EMBL" id="JMIH01000013">
    <property type="protein sequence ID" value="KEO75260.1"/>
    <property type="molecule type" value="Genomic_DNA"/>
</dbReference>
<dbReference type="Pfam" id="PF13442">
    <property type="entry name" value="Cytochrome_CBB3"/>
    <property type="match status" value="1"/>
</dbReference>
<keyword evidence="8" id="KW-0812">Transmembrane</keyword>
<dbReference type="Pfam" id="PF14715">
    <property type="entry name" value="FixP_N"/>
    <property type="match status" value="1"/>
</dbReference>
<dbReference type="RefSeq" id="WP_051719778.1">
    <property type="nucleotide sequence ID" value="NZ_JMIH01000013.1"/>
</dbReference>
<evidence type="ECO:0000256" key="6">
    <source>
        <dbReference type="PROSITE-ProRule" id="PRU00433"/>
    </source>
</evidence>
<evidence type="ECO:0000256" key="7">
    <source>
        <dbReference type="SAM" id="MobiDB-lite"/>
    </source>
</evidence>
<name>A0A074L457_9BACT</name>
<keyword evidence="1" id="KW-0813">Transport</keyword>
<evidence type="ECO:0000256" key="3">
    <source>
        <dbReference type="ARBA" id="ARBA00022723"/>
    </source>
</evidence>
<dbReference type="PANTHER" id="PTHR33751:SF1">
    <property type="entry name" value="CBB3-TYPE CYTOCHROME C OXIDASE SUBUNIT FIXP"/>
    <property type="match status" value="1"/>
</dbReference>
<keyword evidence="3 6" id="KW-0479">Metal-binding</keyword>
<dbReference type="GO" id="GO:0009055">
    <property type="term" value="F:electron transfer activity"/>
    <property type="evidence" value="ECO:0007669"/>
    <property type="project" value="InterPro"/>
</dbReference>
<evidence type="ECO:0000256" key="5">
    <source>
        <dbReference type="ARBA" id="ARBA00023004"/>
    </source>
</evidence>
<accession>A0A074L457</accession>
<feature type="transmembrane region" description="Helical" evidence="8">
    <location>
        <begin position="135"/>
        <end position="156"/>
    </location>
</feature>
<feature type="region of interest" description="Disordered" evidence="7">
    <location>
        <begin position="275"/>
        <end position="294"/>
    </location>
</feature>
<keyword evidence="12" id="KW-1185">Reference proteome</keyword>
<evidence type="ECO:0000256" key="1">
    <source>
        <dbReference type="ARBA" id="ARBA00022448"/>
    </source>
</evidence>
<feature type="signal peptide" evidence="9">
    <location>
        <begin position="1"/>
        <end position="29"/>
    </location>
</feature>
<dbReference type="InterPro" id="IPR032858">
    <property type="entry name" value="CcoP_N"/>
</dbReference>
<evidence type="ECO:0000256" key="4">
    <source>
        <dbReference type="ARBA" id="ARBA00022982"/>
    </source>
</evidence>
<keyword evidence="5 6" id="KW-0408">Iron</keyword>
<dbReference type="GO" id="GO:0005506">
    <property type="term" value="F:iron ion binding"/>
    <property type="evidence" value="ECO:0007669"/>
    <property type="project" value="InterPro"/>
</dbReference>
<feature type="domain" description="Cytochrome c" evidence="10">
    <location>
        <begin position="198"/>
        <end position="277"/>
    </location>
</feature>